<dbReference type="GO" id="GO:0005524">
    <property type="term" value="F:ATP binding"/>
    <property type="evidence" value="ECO:0007669"/>
    <property type="project" value="UniProtKB-UniRule"/>
</dbReference>
<dbReference type="PROSITE" id="PS51666">
    <property type="entry name" value="QLQ"/>
    <property type="match status" value="1"/>
</dbReference>
<dbReference type="Pfam" id="PF08879">
    <property type="entry name" value="WRC"/>
    <property type="match status" value="1"/>
</dbReference>
<comment type="function">
    <text evidence="5">Transcription activator.</text>
</comment>
<dbReference type="GO" id="GO:0005634">
    <property type="term" value="C:nucleus"/>
    <property type="evidence" value="ECO:0007669"/>
    <property type="project" value="UniProtKB-SubCell"/>
</dbReference>
<feature type="compositionally biased region" description="Low complexity" evidence="6">
    <location>
        <begin position="202"/>
        <end position="211"/>
    </location>
</feature>
<dbReference type="InterPro" id="IPR014977">
    <property type="entry name" value="WRC_dom"/>
</dbReference>
<dbReference type="InterPro" id="IPR014978">
    <property type="entry name" value="Gln-Leu-Gln_QLQ"/>
</dbReference>
<keyword evidence="5" id="KW-0804">Transcription</keyword>
<keyword evidence="10" id="KW-1185">Reference proteome</keyword>
<dbReference type="PANTHER" id="PTHR31602:SF112">
    <property type="entry name" value="GROWTH-REGULATING FACTOR"/>
    <property type="match status" value="1"/>
</dbReference>
<name>A0A8J5EZZ5_ZINOF</name>
<comment type="domain">
    <text evidence="5">The QLQ domain and WRC domain may be involved in protein-protein interaction and DNA-binding, respectively.</text>
</comment>
<evidence type="ECO:0000256" key="5">
    <source>
        <dbReference type="RuleBase" id="RU367127"/>
    </source>
</evidence>
<dbReference type="GO" id="GO:0006355">
    <property type="term" value="P:regulation of DNA-templated transcription"/>
    <property type="evidence" value="ECO:0007669"/>
    <property type="project" value="InterPro"/>
</dbReference>
<organism evidence="9 10">
    <name type="scientific">Zingiber officinale</name>
    <name type="common">Ginger</name>
    <name type="synonym">Amomum zingiber</name>
    <dbReference type="NCBI Taxonomy" id="94328"/>
    <lineage>
        <taxon>Eukaryota</taxon>
        <taxon>Viridiplantae</taxon>
        <taxon>Streptophyta</taxon>
        <taxon>Embryophyta</taxon>
        <taxon>Tracheophyta</taxon>
        <taxon>Spermatophyta</taxon>
        <taxon>Magnoliopsida</taxon>
        <taxon>Liliopsida</taxon>
        <taxon>Zingiberales</taxon>
        <taxon>Zingiberaceae</taxon>
        <taxon>Zingiber</taxon>
    </lineage>
</organism>
<dbReference type="SMART" id="SM00951">
    <property type="entry name" value="QLQ"/>
    <property type="match status" value="1"/>
</dbReference>
<evidence type="ECO:0000256" key="4">
    <source>
        <dbReference type="PROSITE-ProRule" id="PRU01002"/>
    </source>
</evidence>
<feature type="region of interest" description="Disordered" evidence="6">
    <location>
        <begin position="175"/>
        <end position="216"/>
    </location>
</feature>
<dbReference type="PANTHER" id="PTHR31602">
    <property type="entry name" value="GROWTH-REGULATING FACTOR 5"/>
    <property type="match status" value="1"/>
</dbReference>
<evidence type="ECO:0000256" key="2">
    <source>
        <dbReference type="ARBA" id="ARBA00008122"/>
    </source>
</evidence>
<dbReference type="GO" id="GO:0032502">
    <property type="term" value="P:developmental process"/>
    <property type="evidence" value="ECO:0007669"/>
    <property type="project" value="InterPro"/>
</dbReference>
<dbReference type="GO" id="GO:0006351">
    <property type="term" value="P:DNA-templated transcription"/>
    <property type="evidence" value="ECO:0007669"/>
    <property type="project" value="UniProtKB-UniRule"/>
</dbReference>
<dbReference type="Proteomes" id="UP000734854">
    <property type="component" value="Unassembled WGS sequence"/>
</dbReference>
<keyword evidence="3 4" id="KW-0539">Nucleus</keyword>
<protein>
    <recommendedName>
        <fullName evidence="5">Growth-regulating factor</fullName>
    </recommendedName>
</protein>
<comment type="subcellular location">
    <subcellularLocation>
        <location evidence="1 4 5">Nucleus</location>
    </subcellularLocation>
</comment>
<reference evidence="9 10" key="1">
    <citation type="submission" date="2020-08" db="EMBL/GenBank/DDBJ databases">
        <title>Plant Genome Project.</title>
        <authorList>
            <person name="Zhang R.-G."/>
        </authorList>
    </citation>
    <scope>NUCLEOTIDE SEQUENCE [LARGE SCALE GENOMIC DNA]</scope>
    <source>
        <tissue evidence="9">Rhizome</tissue>
    </source>
</reference>
<gene>
    <name evidence="9" type="ORF">ZIOFF_062146</name>
</gene>
<feature type="domain" description="WRC" evidence="8">
    <location>
        <begin position="124"/>
        <end position="168"/>
    </location>
</feature>
<dbReference type="AlphaFoldDB" id="A0A8J5EZZ5"/>
<dbReference type="Pfam" id="PF08880">
    <property type="entry name" value="QLQ"/>
    <property type="match status" value="1"/>
</dbReference>
<evidence type="ECO:0000259" key="7">
    <source>
        <dbReference type="PROSITE" id="PS51666"/>
    </source>
</evidence>
<keyword evidence="5" id="KW-0010">Activator</keyword>
<dbReference type="InterPro" id="IPR031137">
    <property type="entry name" value="GRF"/>
</dbReference>
<feature type="short sequence motif" description="Bipartite nuclear localization signal" evidence="4">
    <location>
        <begin position="129"/>
        <end position="139"/>
    </location>
</feature>
<dbReference type="PROSITE" id="PS51667">
    <property type="entry name" value="WRC"/>
    <property type="match status" value="1"/>
</dbReference>
<accession>A0A8J5EZZ5</accession>
<evidence type="ECO:0000256" key="1">
    <source>
        <dbReference type="ARBA" id="ARBA00004123"/>
    </source>
</evidence>
<evidence type="ECO:0000256" key="6">
    <source>
        <dbReference type="SAM" id="MobiDB-lite"/>
    </source>
</evidence>
<comment type="caution">
    <text evidence="9">The sequence shown here is derived from an EMBL/GenBank/DDBJ whole genome shotgun (WGS) entry which is preliminary data.</text>
</comment>
<sequence>MAAACSLFSDDDSQRQLSVCVFGLLRLLFAGSEKMMTRGVGGGGGGGGGGSSRHPFTPSQWQELELQALVFKYMASAVPVPPDLLCCVRRSLFAEPRSPRFLPPHPPAIGWGAYQMGDARKEVDPEPGRCRRTDGKKWRCSKEAFPDSKYCERHIHRGKGRSRKPVELSLATGRPVVSHSSPNFHPPPLSLSSPRTDHHLLSPRSSSVRPSAIGSGYSHSEDSSNFCLQYLDKHRNILGFEEGAREFPFLPEGCRTGRELRCSFGHMEMSSKHTYSSMQSIDSHFRICSSKGEEDEQRCLLGAGLKMEMAANGRLEKEEEQPRPFHCFLDERPPKVDGSWMSMNVGSKTQLSMSIPLADHDVPVTATTTREAWPFRTLSSLL</sequence>
<evidence type="ECO:0000313" key="10">
    <source>
        <dbReference type="Proteomes" id="UP000734854"/>
    </source>
</evidence>
<feature type="short sequence motif" description="Bipartite nuclear localization signal" evidence="4">
    <location>
        <begin position="157"/>
        <end position="164"/>
    </location>
</feature>
<comment type="similarity">
    <text evidence="2 5">Belongs to the GRF family.</text>
</comment>
<evidence type="ECO:0000313" key="9">
    <source>
        <dbReference type="EMBL" id="KAG6478702.1"/>
    </source>
</evidence>
<evidence type="ECO:0000259" key="8">
    <source>
        <dbReference type="PROSITE" id="PS51667"/>
    </source>
</evidence>
<dbReference type="EMBL" id="JACMSC010000017">
    <property type="protein sequence ID" value="KAG6478702.1"/>
    <property type="molecule type" value="Genomic_DNA"/>
</dbReference>
<proteinExistence type="inferred from homology"/>
<feature type="domain" description="QLQ" evidence="7">
    <location>
        <begin position="55"/>
        <end position="90"/>
    </location>
</feature>
<keyword evidence="5" id="KW-0805">Transcription regulation</keyword>
<evidence type="ECO:0000256" key="3">
    <source>
        <dbReference type="ARBA" id="ARBA00023242"/>
    </source>
</evidence>